<keyword evidence="2" id="KW-1185">Reference proteome</keyword>
<dbReference type="RefSeq" id="WP_020886620.1">
    <property type="nucleotide sequence ID" value="NZ_ATHI01000009.1"/>
</dbReference>
<dbReference type="EMBL" id="ATHI01000009">
    <property type="protein sequence ID" value="EPR34543.1"/>
    <property type="molecule type" value="Genomic_DNA"/>
</dbReference>
<dbReference type="OrthoDB" id="5471528at2"/>
<dbReference type="Proteomes" id="UP000014975">
    <property type="component" value="Unassembled WGS sequence"/>
</dbReference>
<dbReference type="AlphaFoldDB" id="S7UQE2"/>
<evidence type="ECO:0000313" key="1">
    <source>
        <dbReference type="EMBL" id="EPR34543.1"/>
    </source>
</evidence>
<dbReference type="eggNOG" id="ENOG502ZVE9">
    <property type="taxonomic scope" value="Bacteria"/>
</dbReference>
<evidence type="ECO:0000313" key="2">
    <source>
        <dbReference type="Proteomes" id="UP000014975"/>
    </source>
</evidence>
<name>S7UQE2_9BACT</name>
<sequence length="105" mass="11576">MQAAYRIYGTVKGIPASAWDRLAAELPFEGVSYTNGLLDIDHEGAWVDVESALDLISAVMLEGGWGGVDVIDNLDWQITRYTLTPGGYSSRTFDLDNVMEHVRPN</sequence>
<organism evidence="1 2">
    <name type="scientific">Alkalidesulfovibrio alkalitolerans DSM 16529</name>
    <dbReference type="NCBI Taxonomy" id="1121439"/>
    <lineage>
        <taxon>Bacteria</taxon>
        <taxon>Pseudomonadati</taxon>
        <taxon>Thermodesulfobacteriota</taxon>
        <taxon>Desulfovibrionia</taxon>
        <taxon>Desulfovibrionales</taxon>
        <taxon>Desulfovibrionaceae</taxon>
        <taxon>Alkalidesulfovibrio</taxon>
    </lineage>
</organism>
<dbReference type="STRING" id="1121439.dsat_2735"/>
<reference evidence="1 2" key="1">
    <citation type="journal article" date="2013" name="Genome Announc.">
        <title>Draft genome sequences for three mercury-methylating, sulfate-reducing bacteria.</title>
        <authorList>
            <person name="Brown S.D."/>
            <person name="Hurt R.A.Jr."/>
            <person name="Gilmour C.C."/>
            <person name="Elias D.A."/>
        </authorList>
    </citation>
    <scope>NUCLEOTIDE SEQUENCE [LARGE SCALE GENOMIC DNA]</scope>
    <source>
        <strain evidence="1 2">DSM 16529</strain>
    </source>
</reference>
<gene>
    <name evidence="1" type="ORF">dsat_2735</name>
</gene>
<accession>S7UQE2</accession>
<protein>
    <submittedName>
        <fullName evidence="1">Uncharacterized protein</fullName>
    </submittedName>
</protein>
<proteinExistence type="predicted"/>
<dbReference type="PATRIC" id="fig|1121439.3.peg.1139"/>
<comment type="caution">
    <text evidence="1">The sequence shown here is derived from an EMBL/GenBank/DDBJ whole genome shotgun (WGS) entry which is preliminary data.</text>
</comment>